<dbReference type="CDD" id="cd06225">
    <property type="entry name" value="HAMP"/>
    <property type="match status" value="1"/>
</dbReference>
<dbReference type="Gene3D" id="1.10.287.950">
    <property type="entry name" value="Methyl-accepting chemotaxis protein"/>
    <property type="match status" value="1"/>
</dbReference>
<dbReference type="AlphaFoldDB" id="A0AB73BEJ2"/>
<evidence type="ECO:0000313" key="9">
    <source>
        <dbReference type="Proteomes" id="UP000324162"/>
    </source>
</evidence>
<dbReference type="SMART" id="SM00283">
    <property type="entry name" value="MA"/>
    <property type="match status" value="1"/>
</dbReference>
<evidence type="ECO:0000259" key="7">
    <source>
        <dbReference type="PROSITE" id="PS50885"/>
    </source>
</evidence>
<evidence type="ECO:0000256" key="4">
    <source>
        <dbReference type="PROSITE-ProRule" id="PRU00284"/>
    </source>
</evidence>
<evidence type="ECO:0000313" key="8">
    <source>
        <dbReference type="EMBL" id="KAA1158606.1"/>
    </source>
</evidence>
<dbReference type="PANTHER" id="PTHR32089">
    <property type="entry name" value="METHYL-ACCEPTING CHEMOTAXIS PROTEIN MCPB"/>
    <property type="match status" value="1"/>
</dbReference>
<evidence type="ECO:0000256" key="1">
    <source>
        <dbReference type="ARBA" id="ARBA00004370"/>
    </source>
</evidence>
<dbReference type="FunFam" id="1.10.287.950:FF:000001">
    <property type="entry name" value="Methyl-accepting chemotaxis sensory transducer"/>
    <property type="match status" value="1"/>
</dbReference>
<comment type="similarity">
    <text evidence="3">Belongs to the methyl-accepting chemotaxis (MCP) protein family.</text>
</comment>
<keyword evidence="5" id="KW-1133">Transmembrane helix</keyword>
<keyword evidence="5" id="KW-0472">Membrane</keyword>
<proteinExistence type="inferred from homology"/>
<dbReference type="InterPro" id="IPR004089">
    <property type="entry name" value="MCPsignal_dom"/>
</dbReference>
<dbReference type="PROSITE" id="PS50111">
    <property type="entry name" value="CHEMOTAXIS_TRANSDUC_2"/>
    <property type="match status" value="1"/>
</dbReference>
<accession>A0AB73BEJ2</accession>
<feature type="transmembrane region" description="Helical" evidence="5">
    <location>
        <begin position="304"/>
        <end position="325"/>
    </location>
</feature>
<comment type="caution">
    <text evidence="8">The sequence shown here is derived from an EMBL/GenBank/DDBJ whole genome shotgun (WGS) entry which is preliminary data.</text>
</comment>
<dbReference type="InterPro" id="IPR003660">
    <property type="entry name" value="HAMP_dom"/>
</dbReference>
<organism evidence="8 9">
    <name type="scientific">Pseudoalteromonas fuliginea</name>
    <dbReference type="NCBI Taxonomy" id="1872678"/>
    <lineage>
        <taxon>Bacteria</taxon>
        <taxon>Pseudomonadati</taxon>
        <taxon>Pseudomonadota</taxon>
        <taxon>Gammaproteobacteria</taxon>
        <taxon>Alteromonadales</taxon>
        <taxon>Pseudoalteromonadaceae</taxon>
        <taxon>Pseudoalteromonas</taxon>
    </lineage>
</organism>
<dbReference type="SUPFAM" id="SSF58104">
    <property type="entry name" value="Methyl-accepting chemotaxis protein (MCP) signaling domain"/>
    <property type="match status" value="1"/>
</dbReference>
<sequence>MLHQNNNSMLNISYWTLKTKLTLFFLLVGILPVLTITAILTLQSKSNTEYNVSQSLEAINHIKLTQIESYFEKKEADIKMLALTIPQLEPTAYDTYFTNYINEYNYYDVFLIDEQGFIYYTQARESDYQTNILHGEFSSSNLGSLIKQVKQSGMFGVVDYEPYAPSNYDPAAFIAIPIEGSDKIVALQLSSEGTNQIMKVRDGMGETGESYLVGEDKLMRSDSYLDPNGHSLKASFAGNVNDNGANTEAVNLALNGESGVKIIVDYNGNNVLSAYKSINIGNFKWVILSEIDEAEAFYLVKRTVLISTILIVITAAIIVFIGFFFSRKIANPIITASLFAESIATGDLSKDIEIDSHDEVGMLQSSLRTMSNNLRNIMSELSSVAAQQGSTATELASVTEQTSQAVTEQQTQTVQVATATTQMSSTVKEIASTASKASQACEHIQAMVRESAVNNEDTYNALVTLGKKTQETADEVTTLRHNSEKIVNVLGVIKTIADQTNLLALNAAIEAARAGEQGRGFAVVADEVRSLAKSTQESTTEIELIIDAVVNGSNAAVETMIANVDQASRVKEVANKANQINSKVVKEIDGIFDMVLQIATATEQQTTTVDEIARNIEAINTGISETEQAVRHIADSSSELSSMANGLNDETHKFIL</sequence>
<dbReference type="Pfam" id="PF00672">
    <property type="entry name" value="HAMP"/>
    <property type="match status" value="1"/>
</dbReference>
<dbReference type="Proteomes" id="UP000324162">
    <property type="component" value="Unassembled WGS sequence"/>
</dbReference>
<feature type="transmembrane region" description="Helical" evidence="5">
    <location>
        <begin position="21"/>
        <end position="42"/>
    </location>
</feature>
<comment type="subcellular location">
    <subcellularLocation>
        <location evidence="1">Membrane</location>
    </subcellularLocation>
</comment>
<evidence type="ECO:0000256" key="5">
    <source>
        <dbReference type="SAM" id="Phobius"/>
    </source>
</evidence>
<name>A0AB73BEJ2_9GAMM</name>
<evidence type="ECO:0000256" key="3">
    <source>
        <dbReference type="ARBA" id="ARBA00029447"/>
    </source>
</evidence>
<dbReference type="GO" id="GO:0006935">
    <property type="term" value="P:chemotaxis"/>
    <property type="evidence" value="ECO:0007669"/>
    <property type="project" value="UniProtKB-ARBA"/>
</dbReference>
<reference evidence="8 9" key="1">
    <citation type="submission" date="2019-01" db="EMBL/GenBank/DDBJ databases">
        <title>Genome sequences of marine Pseudoalteromonas species.</title>
        <authorList>
            <person name="Boraston A.B."/>
            <person name="Hehemann J.-H."/>
            <person name="Vickers C.J."/>
            <person name="Salama-Alber O."/>
            <person name="Abe K."/>
            <person name="Hettle A.J."/>
        </authorList>
    </citation>
    <scope>NUCLEOTIDE SEQUENCE [LARGE SCALE GENOMIC DNA]</scope>
    <source>
        <strain evidence="8 9">PS42</strain>
    </source>
</reference>
<evidence type="ECO:0000256" key="2">
    <source>
        <dbReference type="ARBA" id="ARBA00023224"/>
    </source>
</evidence>
<keyword evidence="5" id="KW-0812">Transmembrane</keyword>
<feature type="domain" description="Methyl-accepting transducer" evidence="6">
    <location>
        <begin position="384"/>
        <end position="620"/>
    </location>
</feature>
<dbReference type="GO" id="GO:0007165">
    <property type="term" value="P:signal transduction"/>
    <property type="evidence" value="ECO:0007669"/>
    <property type="project" value="UniProtKB-KW"/>
</dbReference>
<gene>
    <name evidence="8" type="ORF">EU508_13870</name>
</gene>
<dbReference type="EMBL" id="SEUK01000052">
    <property type="protein sequence ID" value="KAA1158606.1"/>
    <property type="molecule type" value="Genomic_DNA"/>
</dbReference>
<dbReference type="PANTHER" id="PTHR32089:SF112">
    <property type="entry name" value="LYSOZYME-LIKE PROTEIN-RELATED"/>
    <property type="match status" value="1"/>
</dbReference>
<dbReference type="Pfam" id="PF00015">
    <property type="entry name" value="MCPsignal"/>
    <property type="match status" value="1"/>
</dbReference>
<dbReference type="PROSITE" id="PS50885">
    <property type="entry name" value="HAMP"/>
    <property type="match status" value="1"/>
</dbReference>
<dbReference type="GO" id="GO:0016020">
    <property type="term" value="C:membrane"/>
    <property type="evidence" value="ECO:0007669"/>
    <property type="project" value="UniProtKB-SubCell"/>
</dbReference>
<feature type="domain" description="HAMP" evidence="7">
    <location>
        <begin position="327"/>
        <end position="379"/>
    </location>
</feature>
<evidence type="ECO:0000259" key="6">
    <source>
        <dbReference type="PROSITE" id="PS50111"/>
    </source>
</evidence>
<dbReference type="SMART" id="SM00304">
    <property type="entry name" value="HAMP"/>
    <property type="match status" value="1"/>
</dbReference>
<dbReference type="Gene3D" id="6.10.340.10">
    <property type="match status" value="1"/>
</dbReference>
<protein>
    <submittedName>
        <fullName evidence="8">Methyl-accepting chemotaxis protein</fullName>
    </submittedName>
</protein>
<dbReference type="RefSeq" id="WP_149614658.1">
    <property type="nucleotide sequence ID" value="NZ_SEUK01000052.1"/>
</dbReference>
<keyword evidence="2 4" id="KW-0807">Transducer</keyword>